<sequence length="171" mass="19975">MEQYTTYRVKGKEIGLTFLFKYTLNGDLNGFEVAEGVLEDKQMSWLFSPRFPATESLIKANWINNTDICSKFDISVKPADISFNAMWTIFEYKVGKLEAEKEYKKMKEAEIIECMIAIPGYLKHIRENSIAQIHLCRYISKKRYQDELPVSHKGKNENQVLKNLAYKKTEK</sequence>
<evidence type="ECO:0000313" key="1">
    <source>
        <dbReference type="EMBL" id="RWX03385.1"/>
    </source>
</evidence>
<evidence type="ECO:0000313" key="2">
    <source>
        <dbReference type="Proteomes" id="UP000287527"/>
    </source>
</evidence>
<comment type="caution">
    <text evidence="1">The sequence shown here is derived from an EMBL/GenBank/DDBJ whole genome shotgun (WGS) entry which is preliminary data.</text>
</comment>
<dbReference type="EMBL" id="SBII01000001">
    <property type="protein sequence ID" value="RWX03385.1"/>
    <property type="molecule type" value="Genomic_DNA"/>
</dbReference>
<gene>
    <name evidence="1" type="ORF">EPI11_00200</name>
</gene>
<keyword evidence="2" id="KW-1185">Reference proteome</keyword>
<dbReference type="Proteomes" id="UP000287527">
    <property type="component" value="Unassembled WGS sequence"/>
</dbReference>
<dbReference type="RefSeq" id="WP_128387941.1">
    <property type="nucleotide sequence ID" value="NZ_SBII01000001.1"/>
</dbReference>
<reference evidence="1 2" key="1">
    <citation type="submission" date="2019-01" db="EMBL/GenBank/DDBJ databases">
        <title>Flavobacterium sp. nov.,isolated from freshwater.</title>
        <authorList>
            <person name="Zhang R."/>
            <person name="Du Z.-J."/>
        </authorList>
    </citation>
    <scope>NUCLEOTIDE SEQUENCE [LARGE SCALE GENOMIC DNA]</scope>
    <source>
        <strain evidence="1 2">1E403</strain>
    </source>
</reference>
<accession>A0A444HEH1</accession>
<dbReference type="AlphaFoldDB" id="A0A444HEH1"/>
<organism evidence="1 2">
    <name type="scientific">Flavobacterium cerinum</name>
    <dbReference type="NCBI Taxonomy" id="2502784"/>
    <lineage>
        <taxon>Bacteria</taxon>
        <taxon>Pseudomonadati</taxon>
        <taxon>Bacteroidota</taxon>
        <taxon>Flavobacteriia</taxon>
        <taxon>Flavobacteriales</taxon>
        <taxon>Flavobacteriaceae</taxon>
        <taxon>Flavobacterium</taxon>
    </lineage>
</organism>
<dbReference type="OrthoDB" id="1132132at2"/>
<name>A0A444HEH1_9FLAO</name>
<protein>
    <submittedName>
        <fullName evidence="1">Uncharacterized protein</fullName>
    </submittedName>
</protein>
<proteinExistence type="predicted"/>